<sequence length="175" mass="20030">MADRQEFREGKQQHRRRLLVMMFVVPVTLYFLYSKVTEALGESLVITVLNTVIMALVCTPVYLELRRLRHPGRLLVTVGDAGLGLRLPDESLQVFSWDRVRSFELPWHPGHPPDGAFVNVDHPRRGRISYGLPLNSFDPGVGQALIEALRRHWPDLDEPWQVQLARRNGLDSSDV</sequence>
<feature type="transmembrane region" description="Helical" evidence="1">
    <location>
        <begin position="18"/>
        <end position="33"/>
    </location>
</feature>
<name>A0ABV7TJQ2_9RHOB</name>
<evidence type="ECO:0000313" key="2">
    <source>
        <dbReference type="EMBL" id="MFC3615516.1"/>
    </source>
</evidence>
<accession>A0ABV7TJQ2</accession>
<organism evidence="2 3">
    <name type="scientific">Lutimaribacter marinistellae</name>
    <dbReference type="NCBI Taxonomy" id="1820329"/>
    <lineage>
        <taxon>Bacteria</taxon>
        <taxon>Pseudomonadati</taxon>
        <taxon>Pseudomonadota</taxon>
        <taxon>Alphaproteobacteria</taxon>
        <taxon>Rhodobacterales</taxon>
        <taxon>Roseobacteraceae</taxon>
        <taxon>Lutimaribacter</taxon>
    </lineage>
</organism>
<comment type="caution">
    <text evidence="2">The sequence shown here is derived from an EMBL/GenBank/DDBJ whole genome shotgun (WGS) entry which is preliminary data.</text>
</comment>
<proteinExistence type="predicted"/>
<dbReference type="Proteomes" id="UP001595629">
    <property type="component" value="Unassembled WGS sequence"/>
</dbReference>
<keyword evidence="1" id="KW-1133">Transmembrane helix</keyword>
<evidence type="ECO:0000256" key="1">
    <source>
        <dbReference type="SAM" id="Phobius"/>
    </source>
</evidence>
<reference evidence="3" key="1">
    <citation type="journal article" date="2019" name="Int. J. Syst. Evol. Microbiol.">
        <title>The Global Catalogue of Microorganisms (GCM) 10K type strain sequencing project: providing services to taxonomists for standard genome sequencing and annotation.</title>
        <authorList>
            <consortium name="The Broad Institute Genomics Platform"/>
            <consortium name="The Broad Institute Genome Sequencing Center for Infectious Disease"/>
            <person name="Wu L."/>
            <person name="Ma J."/>
        </authorList>
    </citation>
    <scope>NUCLEOTIDE SEQUENCE [LARGE SCALE GENOMIC DNA]</scope>
    <source>
        <strain evidence="3">KCTC 42911</strain>
    </source>
</reference>
<protein>
    <submittedName>
        <fullName evidence="2">Uncharacterized protein</fullName>
    </submittedName>
</protein>
<dbReference type="EMBL" id="JBHRXI010000017">
    <property type="protein sequence ID" value="MFC3615516.1"/>
    <property type="molecule type" value="Genomic_DNA"/>
</dbReference>
<evidence type="ECO:0000313" key="3">
    <source>
        <dbReference type="Proteomes" id="UP001595629"/>
    </source>
</evidence>
<keyword evidence="3" id="KW-1185">Reference proteome</keyword>
<keyword evidence="1" id="KW-0472">Membrane</keyword>
<keyword evidence="1" id="KW-0812">Transmembrane</keyword>
<gene>
    <name evidence="2" type="ORF">ACFORG_17305</name>
</gene>
<feature type="transmembrane region" description="Helical" evidence="1">
    <location>
        <begin position="45"/>
        <end position="63"/>
    </location>
</feature>
<dbReference type="RefSeq" id="WP_386736786.1">
    <property type="nucleotide sequence ID" value="NZ_JBHRXI010000017.1"/>
</dbReference>